<evidence type="ECO:0000313" key="2">
    <source>
        <dbReference type="Proteomes" id="UP001152622"/>
    </source>
</evidence>
<reference evidence="1" key="1">
    <citation type="journal article" date="2023" name="Science">
        <title>Genome structures resolve the early diversification of teleost fishes.</title>
        <authorList>
            <person name="Parey E."/>
            <person name="Louis A."/>
            <person name="Montfort J."/>
            <person name="Bouchez O."/>
            <person name="Roques C."/>
            <person name="Iampietro C."/>
            <person name="Lluch J."/>
            <person name="Castinel A."/>
            <person name="Donnadieu C."/>
            <person name="Desvignes T."/>
            <person name="Floi Bucao C."/>
            <person name="Jouanno E."/>
            <person name="Wen M."/>
            <person name="Mejri S."/>
            <person name="Dirks R."/>
            <person name="Jansen H."/>
            <person name="Henkel C."/>
            <person name="Chen W.J."/>
            <person name="Zahm M."/>
            <person name="Cabau C."/>
            <person name="Klopp C."/>
            <person name="Thompson A.W."/>
            <person name="Robinson-Rechavi M."/>
            <person name="Braasch I."/>
            <person name="Lecointre G."/>
            <person name="Bobe J."/>
            <person name="Postlethwait J.H."/>
            <person name="Berthelot C."/>
            <person name="Roest Crollius H."/>
            <person name="Guiguen Y."/>
        </authorList>
    </citation>
    <scope>NUCLEOTIDE SEQUENCE</scope>
    <source>
        <strain evidence="1">WJC10195</strain>
    </source>
</reference>
<name>A0A9Q1ELT1_SYNKA</name>
<organism evidence="1 2">
    <name type="scientific">Synaphobranchus kaupii</name>
    <name type="common">Kaup's arrowtooth eel</name>
    <dbReference type="NCBI Taxonomy" id="118154"/>
    <lineage>
        <taxon>Eukaryota</taxon>
        <taxon>Metazoa</taxon>
        <taxon>Chordata</taxon>
        <taxon>Craniata</taxon>
        <taxon>Vertebrata</taxon>
        <taxon>Euteleostomi</taxon>
        <taxon>Actinopterygii</taxon>
        <taxon>Neopterygii</taxon>
        <taxon>Teleostei</taxon>
        <taxon>Anguilliformes</taxon>
        <taxon>Synaphobranchidae</taxon>
        <taxon>Synaphobranchus</taxon>
    </lineage>
</organism>
<protein>
    <submittedName>
        <fullName evidence="1">Uncharacterized protein</fullName>
    </submittedName>
</protein>
<dbReference type="Proteomes" id="UP001152622">
    <property type="component" value="Chromosome 15"/>
</dbReference>
<dbReference type="AlphaFoldDB" id="A0A9Q1ELT1"/>
<sequence>MHREEGTLFQESCRLQLRPSSSHVNRPQCTQEHNLLESAEVPRLVRTDLTWSSQSPLPEGKTENVLLKRDSTERLPLHSSPRVVTMTTVTSLGRRKEGGAVE</sequence>
<proteinExistence type="predicted"/>
<comment type="caution">
    <text evidence="1">The sequence shown here is derived from an EMBL/GenBank/DDBJ whole genome shotgun (WGS) entry which is preliminary data.</text>
</comment>
<evidence type="ECO:0000313" key="1">
    <source>
        <dbReference type="EMBL" id="KAJ8341124.1"/>
    </source>
</evidence>
<keyword evidence="2" id="KW-1185">Reference proteome</keyword>
<accession>A0A9Q1ELT1</accession>
<gene>
    <name evidence="1" type="ORF">SKAU_G00334150</name>
</gene>
<dbReference type="EMBL" id="JAINUF010000015">
    <property type="protein sequence ID" value="KAJ8341124.1"/>
    <property type="molecule type" value="Genomic_DNA"/>
</dbReference>